<comment type="caution">
    <text evidence="2">The sequence shown here is derived from an EMBL/GenBank/DDBJ whole genome shotgun (WGS) entry which is preliminary data.</text>
</comment>
<name>A0AAE1DVK2_9GAST</name>
<protein>
    <submittedName>
        <fullName evidence="2">Uncharacterized protein</fullName>
    </submittedName>
</protein>
<feature type="region of interest" description="Disordered" evidence="1">
    <location>
        <begin position="160"/>
        <end position="180"/>
    </location>
</feature>
<proteinExistence type="predicted"/>
<dbReference type="EMBL" id="JAWDGP010002325">
    <property type="protein sequence ID" value="KAK3783945.1"/>
    <property type="molecule type" value="Genomic_DNA"/>
</dbReference>
<organism evidence="2 3">
    <name type="scientific">Elysia crispata</name>
    <name type="common">lettuce slug</name>
    <dbReference type="NCBI Taxonomy" id="231223"/>
    <lineage>
        <taxon>Eukaryota</taxon>
        <taxon>Metazoa</taxon>
        <taxon>Spiralia</taxon>
        <taxon>Lophotrochozoa</taxon>
        <taxon>Mollusca</taxon>
        <taxon>Gastropoda</taxon>
        <taxon>Heterobranchia</taxon>
        <taxon>Euthyneura</taxon>
        <taxon>Panpulmonata</taxon>
        <taxon>Sacoglossa</taxon>
        <taxon>Placobranchoidea</taxon>
        <taxon>Plakobranchidae</taxon>
        <taxon>Elysia</taxon>
    </lineage>
</organism>
<gene>
    <name evidence="2" type="ORF">RRG08_049080</name>
</gene>
<dbReference type="AlphaFoldDB" id="A0AAE1DVK2"/>
<evidence type="ECO:0000256" key="1">
    <source>
        <dbReference type="SAM" id="MobiDB-lite"/>
    </source>
</evidence>
<evidence type="ECO:0000313" key="2">
    <source>
        <dbReference type="EMBL" id="KAK3783945.1"/>
    </source>
</evidence>
<accession>A0AAE1DVK2</accession>
<evidence type="ECO:0000313" key="3">
    <source>
        <dbReference type="Proteomes" id="UP001283361"/>
    </source>
</evidence>
<reference evidence="2" key="1">
    <citation type="journal article" date="2023" name="G3 (Bethesda)">
        <title>A reference genome for the long-term kleptoplast-retaining sea slug Elysia crispata morphotype clarki.</title>
        <authorList>
            <person name="Eastman K.E."/>
            <person name="Pendleton A.L."/>
            <person name="Shaikh M.A."/>
            <person name="Suttiyut T."/>
            <person name="Ogas R."/>
            <person name="Tomko P."/>
            <person name="Gavelis G."/>
            <person name="Widhalm J.R."/>
            <person name="Wisecaver J.H."/>
        </authorList>
    </citation>
    <scope>NUCLEOTIDE SEQUENCE</scope>
    <source>
        <strain evidence="2">ECLA1</strain>
    </source>
</reference>
<sequence>MEENPSLAGSHERSKAWRFWSRHVQSRRVTSRDISRRSVETRRVLEMVSPSRWGGNMTSYDTSCLPLRPTVRGEERTRGSMRDIHLTKENKDGTRVFVTVDKAKIKTVIGYGIGMGKPYETNGLSDCVGSNQDVIATSPYPNQPDTRGKHVRADIIDLNSKNSTPVSLPRGTRRPPGNIAPTHEIDSWTPRARKECGKWWLLQSVTVSAFLIAVRLRNDAATACEVGAGTDSGKEDVVFEWGVWSKKRGRKREVKDVVEIGVERTREEGDEGEKRIRM</sequence>
<keyword evidence="3" id="KW-1185">Reference proteome</keyword>
<dbReference type="Proteomes" id="UP001283361">
    <property type="component" value="Unassembled WGS sequence"/>
</dbReference>